<sequence length="160" mass="17909">ILILLHSINSSFTSPTHHVLEKSEVVPSKLKVKVKDAAEALVNFFRPVTCRHKEKRTLVPCPVGESVNTTECLENKCCPSKGSHGLNCYVPFKDNLQLTFRLFMLGAGGFFILGCLPFCCCVCLQRSQCVNPLRRANKKIEQIVKKKRAHSEDVHSLLSN</sequence>
<name>A0A7K9UZ46_ANSSE</name>
<dbReference type="InterPro" id="IPR055331">
    <property type="entry name" value="FMR1-like"/>
</dbReference>
<comment type="caution">
    <text evidence="2">The sequence shown here is derived from an EMBL/GenBank/DDBJ whole genome shotgun (WGS) entry which is preliminary data.</text>
</comment>
<evidence type="ECO:0000313" key="3">
    <source>
        <dbReference type="Proteomes" id="UP000567872"/>
    </source>
</evidence>
<feature type="non-terminal residue" evidence="2">
    <location>
        <position position="160"/>
    </location>
</feature>
<feature type="non-terminal residue" evidence="2">
    <location>
        <position position="1"/>
    </location>
</feature>
<organism evidence="2 3">
    <name type="scientific">Anseranas semipalmata</name>
    <name type="common">Magpie goose</name>
    <name type="synonym">Anas semipalmata</name>
    <dbReference type="NCBI Taxonomy" id="8851"/>
    <lineage>
        <taxon>Eukaryota</taxon>
        <taxon>Metazoa</taxon>
        <taxon>Chordata</taxon>
        <taxon>Craniata</taxon>
        <taxon>Vertebrata</taxon>
        <taxon>Euteleostomi</taxon>
        <taxon>Archelosauria</taxon>
        <taxon>Archosauria</taxon>
        <taxon>Dinosauria</taxon>
        <taxon>Saurischia</taxon>
        <taxon>Theropoda</taxon>
        <taxon>Coelurosauria</taxon>
        <taxon>Aves</taxon>
        <taxon>Neognathae</taxon>
        <taxon>Galloanserae</taxon>
        <taxon>Anseriformes</taxon>
        <taxon>Anseranatidae</taxon>
        <taxon>Anseranas</taxon>
    </lineage>
</organism>
<dbReference type="PANTHER" id="PTHR37360:SF1">
    <property type="entry name" value="FMR1 NEIGHBOR PROTEIN"/>
    <property type="match status" value="1"/>
</dbReference>
<protein>
    <submittedName>
        <fullName evidence="2">FMR1N protein</fullName>
    </submittedName>
</protein>
<evidence type="ECO:0000313" key="2">
    <source>
        <dbReference type="EMBL" id="NXI64741.1"/>
    </source>
</evidence>
<dbReference type="Proteomes" id="UP000567872">
    <property type="component" value="Unassembled WGS sequence"/>
</dbReference>
<keyword evidence="1" id="KW-0472">Membrane</keyword>
<feature type="transmembrane region" description="Helical" evidence="1">
    <location>
        <begin position="102"/>
        <end position="124"/>
    </location>
</feature>
<keyword evidence="3" id="KW-1185">Reference proteome</keyword>
<reference evidence="2 3" key="1">
    <citation type="submission" date="2019-09" db="EMBL/GenBank/DDBJ databases">
        <title>Bird 10,000 Genomes (B10K) Project - Family phase.</title>
        <authorList>
            <person name="Zhang G."/>
        </authorList>
    </citation>
    <scope>NUCLEOTIDE SEQUENCE [LARGE SCALE GENOMIC DNA]</scope>
    <source>
        <strain evidence="2">B10K-DU-001-57</strain>
        <tissue evidence="2">Muscle</tissue>
    </source>
</reference>
<dbReference type="EMBL" id="VXAA01002046">
    <property type="protein sequence ID" value="NXI64741.1"/>
    <property type="molecule type" value="Genomic_DNA"/>
</dbReference>
<dbReference type="AlphaFoldDB" id="A0A7K9UZ46"/>
<accession>A0A7K9UZ46</accession>
<dbReference type="PANTHER" id="PTHR37360">
    <property type="entry name" value="FRAGILE X MENTAL RETARDATION 1 NEIGHBOR PROTEIN"/>
    <property type="match status" value="1"/>
</dbReference>
<keyword evidence="1" id="KW-0812">Transmembrane</keyword>
<dbReference type="OrthoDB" id="9837391at2759"/>
<proteinExistence type="predicted"/>
<keyword evidence="1" id="KW-1133">Transmembrane helix</keyword>
<evidence type="ECO:0000256" key="1">
    <source>
        <dbReference type="SAM" id="Phobius"/>
    </source>
</evidence>
<gene>
    <name evidence="2" type="primary">Fmr1nb</name>
    <name evidence="2" type="ORF">ANSSEM_R09278</name>
</gene>